<gene>
    <name evidence="4" type="ORF">Egran_03689</name>
</gene>
<dbReference type="Proteomes" id="UP000243515">
    <property type="component" value="Unassembled WGS sequence"/>
</dbReference>
<feature type="compositionally biased region" description="Basic and acidic residues" evidence="1">
    <location>
        <begin position="898"/>
        <end position="907"/>
    </location>
</feature>
<evidence type="ECO:0000259" key="2">
    <source>
        <dbReference type="Pfam" id="PF13019"/>
    </source>
</evidence>
<dbReference type="SUPFAM" id="SSF52540">
    <property type="entry name" value="P-loop containing nucleoside triphosphate hydrolases"/>
    <property type="match status" value="1"/>
</dbReference>
<dbReference type="InterPro" id="IPR050896">
    <property type="entry name" value="Mito_lipid_metab_GTPase"/>
</dbReference>
<dbReference type="PANTHER" id="PTHR46434">
    <property type="entry name" value="GENETIC INTERACTOR OF PROHIBITINS 3, MITOCHONDRIAL"/>
    <property type="match status" value="1"/>
</dbReference>
<protein>
    <submittedName>
        <fullName evidence="4">Uncharacterized protein</fullName>
    </submittedName>
</protein>
<dbReference type="GO" id="GO:0005739">
    <property type="term" value="C:mitochondrion"/>
    <property type="evidence" value="ECO:0007669"/>
    <property type="project" value="TreeGrafter"/>
</dbReference>
<evidence type="ECO:0000259" key="3">
    <source>
        <dbReference type="Pfam" id="PF22782"/>
    </source>
</evidence>
<dbReference type="Pfam" id="PF13019">
    <property type="entry name" value="Sde2_N_Ubi_yeast"/>
    <property type="match status" value="1"/>
</dbReference>
<feature type="region of interest" description="Disordered" evidence="1">
    <location>
        <begin position="877"/>
        <end position="907"/>
    </location>
</feature>
<feature type="compositionally biased region" description="Acidic residues" evidence="1">
    <location>
        <begin position="249"/>
        <end position="262"/>
    </location>
</feature>
<sequence>MPQLVNVLLSSFPGLSLPPTLSISLPSTSTVVDLTNKIASFLPSSLNPSAVGLTLTTTCNKQLLPYSSQCLLSLIPANNGLSSNSNSVLLPLRLSVPLRGGKGGFGSQLRAAGGRMSSKRKRNQGENNGSNRNLDGRRLRTVSEAKALAEYLAVKPEMDRKEKEERRRRWEAVVELAERRQEELRTGGGKSRLDGQWVEDKEEMSEKARDAVIRAMSDGNWKDNLRDAIMSGSSTSVSDDGSSHTPPGSDDDSDEGSDDEDLPGSSSSSHAAPKKYIGFDEDDEFMDEDDDDEEQVGCEQGENENHENEGKDGPSMEPNAESIPLDILPVCCPGCGAYAHISDPNEPGYYSRSRKKARKLWDKTKKAIERRNGAPGNTNNPGHLGESSEIDIRGKNSETVENQVISLPSHGVLIESPVAAVEASASPAQVCDRCHNLVHHNEGVSAPSPTIDSIGAFLDESPHTRNRIYHVIDAADFPMSIIPGIYKALSLQRQRSRNRRAKTVKYKYGKRMTTISFVVTRSDLLAATKEQVDSKMQYVRNILLSTLRIKSEDVRLGNVHMISAHRGWWTKTVKEDMREHGGGIWVVGKANVGKSGFIQTCFPKSSKDLEKVEELLNQRQTGFNPLRELDTSILNSENLLPPAPREELFPTLPIVSPLPGTTVSPIRIPFGRGKGEVIDLPGLHRETLQNFVKDEHKADLIMTTRVSPERLTIKPGQSLLLGGGLIRITPVDAVDVVLAACFLPLETHVTKTEKAIEVQTQKRAYIGKNITRDGTGDILSSAGIFELNFDVTQNHLPTIVKKILDDKGIQPPPLPYKVMSIDLLIEGCGWIELTAQIRVRENPKTSTTLPKVEAFSPHGKYIGSRSPMESWAFIAQKRDSEKRKNGSGRPKRQTISQKKRELHSSKL</sequence>
<feature type="compositionally biased region" description="Low complexity" evidence="1">
    <location>
        <begin position="231"/>
        <end position="240"/>
    </location>
</feature>
<feature type="region of interest" description="Disordered" evidence="1">
    <location>
        <begin position="179"/>
        <end position="201"/>
    </location>
</feature>
<feature type="domain" description="Sde2 ubiquitin" evidence="2">
    <location>
        <begin position="5"/>
        <end position="99"/>
    </location>
</feature>
<feature type="region of interest" description="Disordered" evidence="1">
    <location>
        <begin position="367"/>
        <end position="389"/>
    </location>
</feature>
<feature type="region of interest" description="Disordered" evidence="1">
    <location>
        <begin position="105"/>
        <end position="137"/>
    </location>
</feature>
<dbReference type="InterPro" id="IPR027417">
    <property type="entry name" value="P-loop_NTPase"/>
</dbReference>
<evidence type="ECO:0000313" key="4">
    <source>
        <dbReference type="EMBL" id="OXV08548.1"/>
    </source>
</evidence>
<dbReference type="PANTHER" id="PTHR46434:SF1">
    <property type="entry name" value="GENETIC INTERACTOR OF PROHIBITINS 3, MITOCHONDRIAL"/>
    <property type="match status" value="1"/>
</dbReference>
<evidence type="ECO:0000256" key="1">
    <source>
        <dbReference type="SAM" id="MobiDB-lite"/>
    </source>
</evidence>
<proteinExistence type="predicted"/>
<feature type="compositionally biased region" description="Basic and acidic residues" evidence="1">
    <location>
        <begin position="303"/>
        <end position="314"/>
    </location>
</feature>
<comment type="caution">
    <text evidence="4">The sequence shown here is derived from an EMBL/GenBank/DDBJ whole genome shotgun (WGS) entry which is preliminary data.</text>
</comment>
<dbReference type="Gene3D" id="3.40.50.300">
    <property type="entry name" value="P-loop containing nucleotide triphosphate hydrolases"/>
    <property type="match status" value="1"/>
</dbReference>
<feature type="domain" description="SDE2-like" evidence="3">
    <location>
        <begin position="100"/>
        <end position="212"/>
    </location>
</feature>
<dbReference type="OrthoDB" id="1696305at2759"/>
<keyword evidence="5" id="KW-1185">Reference proteome</keyword>
<reference evidence="4 5" key="1">
    <citation type="journal article" date="2015" name="Environ. Microbiol.">
        <title>Metagenome sequence of Elaphomyces granulatus from sporocarp tissue reveals Ascomycota ectomycorrhizal fingerprints of genome expansion and a Proteobacteria-rich microbiome.</title>
        <authorList>
            <person name="Quandt C.A."/>
            <person name="Kohler A."/>
            <person name="Hesse C.N."/>
            <person name="Sharpton T.J."/>
            <person name="Martin F."/>
            <person name="Spatafora J.W."/>
        </authorList>
    </citation>
    <scope>NUCLEOTIDE SEQUENCE [LARGE SCALE GENOMIC DNA]</scope>
    <source>
        <strain evidence="4 5">OSC145934</strain>
    </source>
</reference>
<dbReference type="AlphaFoldDB" id="A0A232LWZ8"/>
<dbReference type="Pfam" id="PF22782">
    <property type="entry name" value="SDE2"/>
    <property type="match status" value="1"/>
</dbReference>
<name>A0A232LWZ8_9EURO</name>
<dbReference type="InterPro" id="IPR024974">
    <property type="entry name" value="Sde2_N"/>
</dbReference>
<feature type="compositionally biased region" description="Acidic residues" evidence="1">
    <location>
        <begin position="279"/>
        <end position="296"/>
    </location>
</feature>
<evidence type="ECO:0000313" key="5">
    <source>
        <dbReference type="Proteomes" id="UP000243515"/>
    </source>
</evidence>
<feature type="region of interest" description="Disordered" evidence="1">
    <location>
        <begin position="231"/>
        <end position="321"/>
    </location>
</feature>
<accession>A0A232LWZ8</accession>
<dbReference type="EMBL" id="NPHW01004048">
    <property type="protein sequence ID" value="OXV08548.1"/>
    <property type="molecule type" value="Genomic_DNA"/>
</dbReference>
<dbReference type="InterPro" id="IPR053822">
    <property type="entry name" value="SDE2-like_dom"/>
</dbReference>
<organism evidence="4 5">
    <name type="scientific">Elaphomyces granulatus</name>
    <dbReference type="NCBI Taxonomy" id="519963"/>
    <lineage>
        <taxon>Eukaryota</taxon>
        <taxon>Fungi</taxon>
        <taxon>Dikarya</taxon>
        <taxon>Ascomycota</taxon>
        <taxon>Pezizomycotina</taxon>
        <taxon>Eurotiomycetes</taxon>
        <taxon>Eurotiomycetidae</taxon>
        <taxon>Eurotiales</taxon>
        <taxon>Elaphomycetaceae</taxon>
        <taxon>Elaphomyces</taxon>
    </lineage>
</organism>